<keyword evidence="1" id="KW-0472">Membrane</keyword>
<evidence type="ECO:0000256" key="1">
    <source>
        <dbReference type="SAM" id="Phobius"/>
    </source>
</evidence>
<evidence type="ECO:0000313" key="4">
    <source>
        <dbReference type="Proteomes" id="UP000011513"/>
    </source>
</evidence>
<dbReference type="EMBL" id="AOIV01000003">
    <property type="protein sequence ID" value="ELZ34953.1"/>
    <property type="molecule type" value="Genomic_DNA"/>
</dbReference>
<accession>M0DJG5</accession>
<reference evidence="3 4" key="1">
    <citation type="journal article" date="2014" name="PLoS Genet.">
        <title>Phylogenetically driven sequencing of extremely halophilic archaea reveals strategies for static and dynamic osmo-response.</title>
        <authorList>
            <person name="Becker E.A."/>
            <person name="Seitzer P.M."/>
            <person name="Tritt A."/>
            <person name="Larsen D."/>
            <person name="Krusor M."/>
            <person name="Yao A.I."/>
            <person name="Wu D."/>
            <person name="Madern D."/>
            <person name="Eisen J.A."/>
            <person name="Darling A.E."/>
            <person name="Facciotti M.T."/>
        </authorList>
    </citation>
    <scope>NUCLEOTIDE SEQUENCE [LARGE SCALE GENOMIC DNA]</scope>
    <source>
        <strain evidence="3 4">JCM 14848</strain>
    </source>
</reference>
<feature type="transmembrane region" description="Helical" evidence="1">
    <location>
        <begin position="161"/>
        <end position="181"/>
    </location>
</feature>
<dbReference type="Proteomes" id="UP000011513">
    <property type="component" value="Unassembled WGS sequence"/>
</dbReference>
<keyword evidence="4" id="KW-1185">Reference proteome</keyword>
<feature type="transmembrane region" description="Helical" evidence="1">
    <location>
        <begin position="132"/>
        <end position="149"/>
    </location>
</feature>
<dbReference type="InParanoid" id="M0DJG5"/>
<dbReference type="eggNOG" id="arCOG03828">
    <property type="taxonomic scope" value="Archaea"/>
</dbReference>
<keyword evidence="1" id="KW-0812">Transmembrane</keyword>
<protein>
    <recommendedName>
        <fullName evidence="2">DUF7344 domain-containing protein</fullName>
    </recommendedName>
</protein>
<feature type="domain" description="DUF7344" evidence="2">
    <location>
        <begin position="28"/>
        <end position="105"/>
    </location>
</feature>
<evidence type="ECO:0000313" key="3">
    <source>
        <dbReference type="EMBL" id="ELZ34953.1"/>
    </source>
</evidence>
<evidence type="ECO:0000259" key="2">
    <source>
        <dbReference type="Pfam" id="PF24035"/>
    </source>
</evidence>
<comment type="caution">
    <text evidence="3">The sequence shown here is derived from an EMBL/GenBank/DDBJ whole genome shotgun (WGS) entry which is preliminary data.</text>
</comment>
<dbReference type="InterPro" id="IPR055768">
    <property type="entry name" value="DUF7344"/>
</dbReference>
<dbReference type="AlphaFoldDB" id="M0DJG5"/>
<keyword evidence="1" id="KW-1133">Transmembrane helix</keyword>
<gene>
    <name evidence="3" type="ORF">C474_01292</name>
</gene>
<dbReference type="Pfam" id="PF24035">
    <property type="entry name" value="DUF7344"/>
    <property type="match status" value="1"/>
</dbReference>
<organism evidence="3 4">
    <name type="scientific">Halogeometricum pallidum JCM 14848</name>
    <dbReference type="NCBI Taxonomy" id="1227487"/>
    <lineage>
        <taxon>Archaea</taxon>
        <taxon>Methanobacteriati</taxon>
        <taxon>Methanobacteriota</taxon>
        <taxon>Stenosarchaea group</taxon>
        <taxon>Halobacteria</taxon>
        <taxon>Halobacteriales</taxon>
        <taxon>Haloferacaceae</taxon>
        <taxon>Halogeometricum</taxon>
    </lineage>
</organism>
<proteinExistence type="predicted"/>
<sequence length="206" mass="23131">MGEVSEVSVQRVFTDDKAERLTKDAIYSMLSNRRRRLVLNHLRRTEADISVRDLSEAVAALENDIDASEVTYKQRKRVYTSLHQTHLPKLDDVGVLVYDRDRGIISLTPLATELDSFLVDADEPPRPTSWSVYYLGLSALSIVLVSLAWTRVFPFSLVPDLGYGLLIGVGFAVSAALHVYAERRTEAGEVPRVVALLTDSRRRNDD</sequence>
<name>M0DJG5_HALPD</name>